<evidence type="ECO:0000256" key="3">
    <source>
        <dbReference type="ARBA" id="ARBA00022670"/>
    </source>
</evidence>
<reference evidence="11" key="1">
    <citation type="submission" date="2017-06" db="EMBL/GenBank/DDBJ databases">
        <title>Genome analysis of Fimbriiglobus ruber SP5, the first member of the order Planctomycetales with confirmed chitinolytic capability.</title>
        <authorList>
            <person name="Ravin N.V."/>
            <person name="Rakitin A.L."/>
            <person name="Ivanova A.A."/>
            <person name="Beletsky A.V."/>
            <person name="Kulichevskaya I.S."/>
            <person name="Mardanov A.V."/>
            <person name="Dedysh S.N."/>
        </authorList>
    </citation>
    <scope>NUCLEOTIDE SEQUENCE [LARGE SCALE GENOMIC DNA]</scope>
    <source>
        <strain evidence="11">SP5</strain>
    </source>
</reference>
<protein>
    <submittedName>
        <fullName evidence="10">Muramoyltetrapeptide carboxypeptidase</fullName>
    </submittedName>
</protein>
<keyword evidence="3" id="KW-0645">Protease</keyword>
<gene>
    <name evidence="10" type="ORF">FRUB_02578</name>
</gene>
<sequence>MFFARWSVGVVIILSVLSPVASAQELKGDAEWLRPAALKPGDTIAFVAPAAPAELDLLQIYAKRLEKDGYHVLIPEGIGQRRSGYLGGTDDERAAELNVMIRDPKVRAIFPSRGGYGLTRIIDRIDYAALRKDPKIITGYSDLTALHLAIAREVKLVTFHSPMPARDLWEEDKPQHAFAGASFRRAVFADQYKKGETGYTVAIPPDSKPAALVGGVARGRLLGGNLSLICATWGTKYALQPKGVILFIEDVHEAPYRVDRMLSQLRLAGALDVVAGVVLGSFTSKEPGEEKDIDRVLREYFKGSKVPVLMNYPVGHTPRNATLPHGGLVELDADKGTIRLLENPVRLE</sequence>
<dbReference type="InterPro" id="IPR040921">
    <property type="entry name" value="Peptidase_S66C"/>
</dbReference>
<dbReference type="OrthoDB" id="9807329at2"/>
<keyword evidence="7" id="KW-0732">Signal</keyword>
<dbReference type="PANTHER" id="PTHR30237:SF2">
    <property type="entry name" value="MUREIN TETRAPEPTIDE CARBOXYPEPTIDASE"/>
    <property type="match status" value="1"/>
</dbReference>
<feature type="domain" description="LD-carboxypeptidase N-terminal" evidence="8">
    <location>
        <begin position="44"/>
        <end position="160"/>
    </location>
</feature>
<dbReference type="Pfam" id="PF17676">
    <property type="entry name" value="Peptidase_S66C"/>
    <property type="match status" value="1"/>
</dbReference>
<dbReference type="Gene3D" id="3.50.30.60">
    <property type="entry name" value="LD-carboxypeptidase A C-terminal domain-like"/>
    <property type="match status" value="1"/>
</dbReference>
<dbReference type="RefSeq" id="WP_088253904.1">
    <property type="nucleotide sequence ID" value="NZ_NIDE01000004.1"/>
</dbReference>
<keyword evidence="2 10" id="KW-0121">Carboxypeptidase</keyword>
<evidence type="ECO:0000256" key="5">
    <source>
        <dbReference type="ARBA" id="ARBA00022825"/>
    </source>
</evidence>
<feature type="domain" description="LD-carboxypeptidase C-terminal" evidence="9">
    <location>
        <begin position="218"/>
        <end position="331"/>
    </location>
</feature>
<dbReference type="PANTHER" id="PTHR30237">
    <property type="entry name" value="MURAMOYLTETRAPEPTIDE CARBOXYPEPTIDASE"/>
    <property type="match status" value="1"/>
</dbReference>
<dbReference type="InterPro" id="IPR003507">
    <property type="entry name" value="S66_fam"/>
</dbReference>
<dbReference type="AlphaFoldDB" id="A0A225E0G2"/>
<comment type="caution">
    <text evidence="10">The sequence shown here is derived from an EMBL/GenBank/DDBJ whole genome shotgun (WGS) entry which is preliminary data.</text>
</comment>
<evidence type="ECO:0000259" key="8">
    <source>
        <dbReference type="Pfam" id="PF02016"/>
    </source>
</evidence>
<evidence type="ECO:0000313" key="10">
    <source>
        <dbReference type="EMBL" id="OWK42979.1"/>
    </source>
</evidence>
<comment type="similarity">
    <text evidence="1">Belongs to the peptidase S66 family.</text>
</comment>
<dbReference type="InterPro" id="IPR027461">
    <property type="entry name" value="Carboxypeptidase_A_C_sf"/>
</dbReference>
<feature type="active site" description="Charge relay system" evidence="6">
    <location>
        <position position="316"/>
    </location>
</feature>
<dbReference type="GO" id="GO:0006508">
    <property type="term" value="P:proteolysis"/>
    <property type="evidence" value="ECO:0007669"/>
    <property type="project" value="UniProtKB-KW"/>
</dbReference>
<dbReference type="InterPro" id="IPR040449">
    <property type="entry name" value="Peptidase_S66_N"/>
</dbReference>
<dbReference type="Proteomes" id="UP000214646">
    <property type="component" value="Unassembled WGS sequence"/>
</dbReference>
<feature type="signal peptide" evidence="7">
    <location>
        <begin position="1"/>
        <end position="23"/>
    </location>
</feature>
<dbReference type="Pfam" id="PF02016">
    <property type="entry name" value="Peptidase_S66"/>
    <property type="match status" value="1"/>
</dbReference>
<proteinExistence type="inferred from homology"/>
<organism evidence="10 11">
    <name type="scientific">Fimbriiglobus ruber</name>
    <dbReference type="NCBI Taxonomy" id="1908690"/>
    <lineage>
        <taxon>Bacteria</taxon>
        <taxon>Pseudomonadati</taxon>
        <taxon>Planctomycetota</taxon>
        <taxon>Planctomycetia</taxon>
        <taxon>Gemmatales</taxon>
        <taxon>Gemmataceae</taxon>
        <taxon>Fimbriiglobus</taxon>
    </lineage>
</organism>
<dbReference type="EMBL" id="NIDE01000004">
    <property type="protein sequence ID" value="OWK42979.1"/>
    <property type="molecule type" value="Genomic_DNA"/>
</dbReference>
<dbReference type="PIRSF" id="PIRSF028757">
    <property type="entry name" value="LD-carboxypeptidase"/>
    <property type="match status" value="1"/>
</dbReference>
<keyword evidence="4" id="KW-0378">Hydrolase</keyword>
<dbReference type="SUPFAM" id="SSF52317">
    <property type="entry name" value="Class I glutamine amidotransferase-like"/>
    <property type="match status" value="1"/>
</dbReference>
<feature type="chain" id="PRO_5012330134" evidence="7">
    <location>
        <begin position="24"/>
        <end position="348"/>
    </location>
</feature>
<feature type="active site" description="Charge relay system" evidence="6">
    <location>
        <position position="249"/>
    </location>
</feature>
<dbReference type="CDD" id="cd07025">
    <property type="entry name" value="Peptidase_S66"/>
    <property type="match status" value="1"/>
</dbReference>
<keyword evidence="11" id="KW-1185">Reference proteome</keyword>
<evidence type="ECO:0000256" key="4">
    <source>
        <dbReference type="ARBA" id="ARBA00022801"/>
    </source>
</evidence>
<dbReference type="SUPFAM" id="SSF141986">
    <property type="entry name" value="LD-carboxypeptidase A C-terminal domain-like"/>
    <property type="match status" value="1"/>
</dbReference>
<keyword evidence="5" id="KW-0720">Serine protease</keyword>
<evidence type="ECO:0000256" key="6">
    <source>
        <dbReference type="PIRSR" id="PIRSR028757-1"/>
    </source>
</evidence>
<feature type="active site" description="Nucleophile" evidence="6">
    <location>
        <position position="141"/>
    </location>
</feature>
<dbReference type="InterPro" id="IPR029062">
    <property type="entry name" value="Class_I_gatase-like"/>
</dbReference>
<evidence type="ECO:0000256" key="1">
    <source>
        <dbReference type="ARBA" id="ARBA00010233"/>
    </source>
</evidence>
<dbReference type="InterPro" id="IPR027478">
    <property type="entry name" value="LdcA_N"/>
</dbReference>
<dbReference type="GO" id="GO:0008236">
    <property type="term" value="F:serine-type peptidase activity"/>
    <property type="evidence" value="ECO:0007669"/>
    <property type="project" value="UniProtKB-KW"/>
</dbReference>
<evidence type="ECO:0000259" key="9">
    <source>
        <dbReference type="Pfam" id="PF17676"/>
    </source>
</evidence>
<evidence type="ECO:0000256" key="7">
    <source>
        <dbReference type="SAM" id="SignalP"/>
    </source>
</evidence>
<accession>A0A225E0G2</accession>
<name>A0A225E0G2_9BACT</name>
<evidence type="ECO:0000313" key="11">
    <source>
        <dbReference type="Proteomes" id="UP000214646"/>
    </source>
</evidence>
<dbReference type="Gene3D" id="3.40.50.10740">
    <property type="entry name" value="Class I glutamine amidotransferase-like"/>
    <property type="match status" value="1"/>
</dbReference>
<evidence type="ECO:0000256" key="2">
    <source>
        <dbReference type="ARBA" id="ARBA00022645"/>
    </source>
</evidence>
<dbReference type="GO" id="GO:0004180">
    <property type="term" value="F:carboxypeptidase activity"/>
    <property type="evidence" value="ECO:0007669"/>
    <property type="project" value="UniProtKB-KW"/>
</dbReference>